<evidence type="ECO:0000313" key="2">
    <source>
        <dbReference type="EMBL" id="CAF1257604.1"/>
    </source>
</evidence>
<organism evidence="3 4">
    <name type="scientific">Rotaria sordida</name>
    <dbReference type="NCBI Taxonomy" id="392033"/>
    <lineage>
        <taxon>Eukaryota</taxon>
        <taxon>Metazoa</taxon>
        <taxon>Spiralia</taxon>
        <taxon>Gnathifera</taxon>
        <taxon>Rotifera</taxon>
        <taxon>Eurotatoria</taxon>
        <taxon>Bdelloidea</taxon>
        <taxon>Philodinida</taxon>
        <taxon>Philodinidae</taxon>
        <taxon>Rotaria</taxon>
    </lineage>
</organism>
<keyword evidence="4" id="KW-1185">Reference proteome</keyword>
<dbReference type="EMBL" id="CAJNOH010001874">
    <property type="protein sequence ID" value="CAF1257604.1"/>
    <property type="molecule type" value="Genomic_DNA"/>
</dbReference>
<protein>
    <submittedName>
        <fullName evidence="3">Uncharacterized protein</fullName>
    </submittedName>
</protein>
<name>A0A815W249_9BILA</name>
<dbReference type="Proteomes" id="UP000663854">
    <property type="component" value="Unassembled WGS sequence"/>
</dbReference>
<proteinExistence type="predicted"/>
<accession>A0A815W249</accession>
<dbReference type="Proteomes" id="UP000663870">
    <property type="component" value="Unassembled WGS sequence"/>
</dbReference>
<reference evidence="3" key="1">
    <citation type="submission" date="2021-02" db="EMBL/GenBank/DDBJ databases">
        <authorList>
            <person name="Nowell W R."/>
        </authorList>
    </citation>
    <scope>NUCLEOTIDE SEQUENCE</scope>
</reference>
<sequence>MLSEIVRWIHWDPCFASGCISAVYHRNLFLLFRFGKMADFQNNGVNRNDRTTLVRTIINYGDVDRDRYTADPYASYGTAAASDLIRGNGQVVNTRSLEETNQYLLRSTDIYKDPNPQILRRPANEGPITCEQRVHVRYLQPPPVSEPGPIIIREVRPPQPPPPPSLVIREHPPRPRSPPPLILRERPPTAPPRIPSETSVRYLPEIPVPPRSVVIERLPQPPQKPRDIIIERWLPYASQSQRRTVFERAPPPIIYPEPRNTVVIYDAAKPHVVRKFQNLGVSPENPADYVARYGGSLLDPATLVQMARDAGVHEDISPPVQGIRYPGYYEETPFPEYSSPTRTTIHRTIIDVNPPN</sequence>
<comment type="caution">
    <text evidence="3">The sequence shown here is derived from an EMBL/GenBank/DDBJ whole genome shotgun (WGS) entry which is preliminary data.</text>
</comment>
<evidence type="ECO:0000256" key="1">
    <source>
        <dbReference type="SAM" id="MobiDB-lite"/>
    </source>
</evidence>
<feature type="region of interest" description="Disordered" evidence="1">
    <location>
        <begin position="147"/>
        <end position="198"/>
    </location>
</feature>
<gene>
    <name evidence="3" type="ORF">JXQ802_LOCUS42735</name>
    <name evidence="2" type="ORF">PYM288_LOCUS27705</name>
</gene>
<dbReference type="EMBL" id="CAJNOL010002935">
    <property type="protein sequence ID" value="CAF1537941.1"/>
    <property type="molecule type" value="Genomic_DNA"/>
</dbReference>
<evidence type="ECO:0000313" key="4">
    <source>
        <dbReference type="Proteomes" id="UP000663870"/>
    </source>
</evidence>
<evidence type="ECO:0000313" key="3">
    <source>
        <dbReference type="EMBL" id="CAF1537941.1"/>
    </source>
</evidence>
<dbReference type="AlphaFoldDB" id="A0A815W249"/>